<feature type="binding site" evidence="15">
    <location>
        <position position="541"/>
    </location>
    <ligand>
        <name>Ca(2+)</name>
        <dbReference type="ChEBI" id="CHEBI:29108"/>
    </ligand>
</feature>
<evidence type="ECO:0000256" key="7">
    <source>
        <dbReference type="ARBA" id="ARBA00022723"/>
    </source>
</evidence>
<dbReference type="SUPFAM" id="SSF52743">
    <property type="entry name" value="Subtilisin-like"/>
    <property type="match status" value="1"/>
</dbReference>
<dbReference type="SUPFAM" id="SSF54897">
    <property type="entry name" value="Protease propeptides/inhibitors"/>
    <property type="match status" value="1"/>
</dbReference>
<keyword evidence="19" id="KW-1185">Reference proteome</keyword>
<dbReference type="GeneID" id="81431072"/>
<comment type="catalytic activity">
    <reaction evidence="1">
        <text>Release of an N-terminal tripeptide from a polypeptide.</text>
        <dbReference type="EC" id="3.4.14.10"/>
    </reaction>
</comment>
<evidence type="ECO:0000313" key="18">
    <source>
        <dbReference type="EMBL" id="KAJ5153294.1"/>
    </source>
</evidence>
<evidence type="ECO:0000256" key="4">
    <source>
        <dbReference type="ARBA" id="ARBA00012462"/>
    </source>
</evidence>
<dbReference type="InterPro" id="IPR036852">
    <property type="entry name" value="Peptidase_S8/S53_dom_sf"/>
</dbReference>
<evidence type="ECO:0000256" key="2">
    <source>
        <dbReference type="ARBA" id="ARBA00002451"/>
    </source>
</evidence>
<sequence length="611" mass="67306">MGKNSARLECRNLAVWLNLLLLTLGFCYEIVEQLENVPDGWSKRNKPPSSTLMQFRLELGVPNIISLEKEVMDLSTPGHPKYGQHMKREQVEDLLRPFPTVSEQVFTWLYSHVFNDSIKLYGNWISFTASISQAEQLLNTQFFYYHHDASQTTLIRTLEYSLPSEIHPHIHLIQPTTRFGRLASHSGLPIDQPIVATPEDLTADCGIAIRPHCLRELYGLHNKRSKPDPRNRLGVSGFLDQYARHGDFHHFMRRFSPDTPDANFDVVAINGGVNPEDSPVSSTEASLDIQYSASLAYNALVTFYTVGGRASWVPDSEQLKPNDSEYEPFLEQLHYLIGLPDDKLPTVLSTSYGESEQTVPASYAKSVCNLFAQLGARGVSVIFSSGDSGVGDSCLSNDGSGRARFQAIFPASCPFVTSVGGVEGIKPESAIDFSSGGFSDLFSRPEYQDRAVDGYLDQLNDQWSGLFNRHGRGIPDVAAQAKSFIIRDHETYLKISGTSASGPVFAGIVSQLNAVRLANGKPRMGFLNPWLYGLGRSGFTDIVDGGSRGCNGASDSGAKGVFIQDASWNATKGWDPVTGLGTPWFPNLAQLALSSDELAWTKYVVFNKEVP</sequence>
<keyword evidence="5" id="KW-0964">Secreted</keyword>
<dbReference type="SMART" id="SM00944">
    <property type="entry name" value="Pro-kuma_activ"/>
    <property type="match status" value="1"/>
</dbReference>
<dbReference type="InterPro" id="IPR030400">
    <property type="entry name" value="Sedolisin_dom"/>
</dbReference>
<dbReference type="CDD" id="cd04056">
    <property type="entry name" value="Peptidases_S53"/>
    <property type="match status" value="1"/>
</dbReference>
<keyword evidence="9 15" id="KW-0378">Hydrolase</keyword>
<protein>
    <recommendedName>
        <fullName evidence="4">tripeptidyl-peptidase II</fullName>
        <ecNumber evidence="4">3.4.14.10</ecNumber>
    </recommendedName>
</protein>
<evidence type="ECO:0000256" key="16">
    <source>
        <dbReference type="SAM" id="SignalP"/>
    </source>
</evidence>
<dbReference type="Gene3D" id="3.40.50.200">
    <property type="entry name" value="Peptidase S8/S53 domain"/>
    <property type="match status" value="1"/>
</dbReference>
<feature type="active site" description="Charge relay system" evidence="15">
    <location>
        <position position="499"/>
    </location>
</feature>
<reference evidence="18" key="1">
    <citation type="submission" date="2022-11" db="EMBL/GenBank/DDBJ databases">
        <authorList>
            <person name="Petersen C."/>
        </authorList>
    </citation>
    <scope>NUCLEOTIDE SEQUENCE</scope>
    <source>
        <strain evidence="18">IBT 26290</strain>
    </source>
</reference>
<feature type="active site" description="Charge relay system" evidence="15">
    <location>
        <position position="288"/>
    </location>
</feature>
<evidence type="ECO:0000256" key="3">
    <source>
        <dbReference type="ARBA" id="ARBA00004239"/>
    </source>
</evidence>
<proteinExistence type="predicted"/>
<dbReference type="Pfam" id="PF00082">
    <property type="entry name" value="Peptidase_S8"/>
    <property type="match status" value="1"/>
</dbReference>
<evidence type="ECO:0000259" key="17">
    <source>
        <dbReference type="PROSITE" id="PS51695"/>
    </source>
</evidence>
<keyword evidence="10 15" id="KW-0720">Serine protease</keyword>
<evidence type="ECO:0000256" key="9">
    <source>
        <dbReference type="ARBA" id="ARBA00022801"/>
    </source>
</evidence>
<dbReference type="InterPro" id="IPR000209">
    <property type="entry name" value="Peptidase_S8/S53_dom"/>
</dbReference>
<feature type="signal peptide" evidence="16">
    <location>
        <begin position="1"/>
        <end position="33"/>
    </location>
</feature>
<feature type="domain" description="Peptidase S53" evidence="17">
    <location>
        <begin position="208"/>
        <end position="595"/>
    </location>
</feature>
<comment type="function">
    <text evidence="2">Secreted tripeptidyl-peptidase which degrades proteins at acidic pHs and is involved in virulence.</text>
</comment>
<evidence type="ECO:0000256" key="10">
    <source>
        <dbReference type="ARBA" id="ARBA00022825"/>
    </source>
</evidence>
<keyword evidence="6 15" id="KW-0645">Protease</keyword>
<dbReference type="GO" id="GO:0005576">
    <property type="term" value="C:extracellular region"/>
    <property type="evidence" value="ECO:0007669"/>
    <property type="project" value="UniProtKB-SubCell"/>
</dbReference>
<keyword evidence="12" id="KW-0843">Virulence</keyword>
<dbReference type="OrthoDB" id="409122at2759"/>
<feature type="binding site" evidence="15">
    <location>
        <position position="575"/>
    </location>
    <ligand>
        <name>Ca(2+)</name>
        <dbReference type="ChEBI" id="CHEBI:29108"/>
    </ligand>
</feature>
<dbReference type="InterPro" id="IPR015366">
    <property type="entry name" value="S53_propep"/>
</dbReference>
<feature type="binding site" evidence="15">
    <location>
        <position position="542"/>
    </location>
    <ligand>
        <name>Ca(2+)</name>
        <dbReference type="ChEBI" id="CHEBI:29108"/>
    </ligand>
</feature>
<comment type="caution">
    <text evidence="18">The sequence shown here is derived from an EMBL/GenBank/DDBJ whole genome shotgun (WGS) entry which is preliminary data.</text>
</comment>
<evidence type="ECO:0000256" key="11">
    <source>
        <dbReference type="ARBA" id="ARBA00022837"/>
    </source>
</evidence>
<dbReference type="GO" id="GO:0046872">
    <property type="term" value="F:metal ion binding"/>
    <property type="evidence" value="ECO:0007669"/>
    <property type="project" value="UniProtKB-UniRule"/>
</dbReference>
<keyword evidence="14" id="KW-0325">Glycoprotein</keyword>
<keyword evidence="8 16" id="KW-0732">Signal</keyword>
<dbReference type="EMBL" id="JAPQKN010000007">
    <property type="protein sequence ID" value="KAJ5153294.1"/>
    <property type="molecule type" value="Genomic_DNA"/>
</dbReference>
<dbReference type="EC" id="3.4.14.10" evidence="4"/>
<comment type="subcellular location">
    <subcellularLocation>
        <location evidence="3">Secreted</location>
        <location evidence="3">Extracellular space</location>
    </subcellularLocation>
</comment>
<dbReference type="GO" id="GO:0008240">
    <property type="term" value="F:tripeptidyl-peptidase activity"/>
    <property type="evidence" value="ECO:0007669"/>
    <property type="project" value="UniProtKB-EC"/>
</dbReference>
<evidence type="ECO:0000256" key="8">
    <source>
        <dbReference type="ARBA" id="ARBA00022729"/>
    </source>
</evidence>
<dbReference type="Proteomes" id="UP001149163">
    <property type="component" value="Unassembled WGS sequence"/>
</dbReference>
<evidence type="ECO:0000256" key="5">
    <source>
        <dbReference type="ARBA" id="ARBA00022525"/>
    </source>
</evidence>
<dbReference type="PANTHER" id="PTHR14218">
    <property type="entry name" value="PROTEASE S8 TRIPEPTIDYL PEPTIDASE I CLN2"/>
    <property type="match status" value="1"/>
</dbReference>
<dbReference type="InterPro" id="IPR050819">
    <property type="entry name" value="Tripeptidyl-peptidase_I"/>
</dbReference>
<keyword evidence="11 15" id="KW-0106">Calcium</keyword>
<dbReference type="CDD" id="cd11377">
    <property type="entry name" value="Pro-peptidase_S53"/>
    <property type="match status" value="1"/>
</dbReference>
<dbReference type="Pfam" id="PF09286">
    <property type="entry name" value="Pro-kuma_activ"/>
    <property type="match status" value="1"/>
</dbReference>
<feature type="active site" description="Charge relay system" evidence="15">
    <location>
        <position position="284"/>
    </location>
</feature>
<accession>A0A9W9LG12</accession>
<reference evidence="18" key="2">
    <citation type="journal article" date="2023" name="IMA Fungus">
        <title>Comparative genomic study of the Penicillium genus elucidates a diverse pangenome and 15 lateral gene transfer events.</title>
        <authorList>
            <person name="Petersen C."/>
            <person name="Sorensen T."/>
            <person name="Nielsen M.R."/>
            <person name="Sondergaard T.E."/>
            <person name="Sorensen J.L."/>
            <person name="Fitzpatrick D.A."/>
            <person name="Frisvad J.C."/>
            <person name="Nielsen K.L."/>
        </authorList>
    </citation>
    <scope>NUCLEOTIDE SEQUENCE</scope>
    <source>
        <strain evidence="18">IBT 26290</strain>
    </source>
</reference>
<dbReference type="PROSITE" id="PS51695">
    <property type="entry name" value="SEDOLISIN"/>
    <property type="match status" value="1"/>
</dbReference>
<keyword evidence="7 15" id="KW-0479">Metal-binding</keyword>
<evidence type="ECO:0000256" key="14">
    <source>
        <dbReference type="ARBA" id="ARBA00023180"/>
    </source>
</evidence>
<evidence type="ECO:0000256" key="15">
    <source>
        <dbReference type="PROSITE-ProRule" id="PRU01032"/>
    </source>
</evidence>
<feature type="binding site" evidence="15">
    <location>
        <position position="573"/>
    </location>
    <ligand>
        <name>Ca(2+)</name>
        <dbReference type="ChEBI" id="CHEBI:29108"/>
    </ligand>
</feature>
<dbReference type="PANTHER" id="PTHR14218:SF32">
    <property type="entry name" value="TRIPEPTIDYL PEPTIDASE SED3 (AFU_ORTHOLOGUE AFUA_3G08930)"/>
    <property type="match status" value="1"/>
</dbReference>
<organism evidence="18 19">
    <name type="scientific">Penicillium canariense</name>
    <dbReference type="NCBI Taxonomy" id="189055"/>
    <lineage>
        <taxon>Eukaryota</taxon>
        <taxon>Fungi</taxon>
        <taxon>Dikarya</taxon>
        <taxon>Ascomycota</taxon>
        <taxon>Pezizomycotina</taxon>
        <taxon>Eurotiomycetes</taxon>
        <taxon>Eurotiomycetidae</taxon>
        <taxon>Eurotiales</taxon>
        <taxon>Aspergillaceae</taxon>
        <taxon>Penicillium</taxon>
    </lineage>
</organism>
<dbReference type="AlphaFoldDB" id="A0A9W9LG12"/>
<dbReference type="GO" id="GO:0006508">
    <property type="term" value="P:proteolysis"/>
    <property type="evidence" value="ECO:0007669"/>
    <property type="project" value="UniProtKB-KW"/>
</dbReference>
<dbReference type="GO" id="GO:0004252">
    <property type="term" value="F:serine-type endopeptidase activity"/>
    <property type="evidence" value="ECO:0007669"/>
    <property type="project" value="UniProtKB-UniRule"/>
</dbReference>
<evidence type="ECO:0000313" key="19">
    <source>
        <dbReference type="Proteomes" id="UP001149163"/>
    </source>
</evidence>
<name>A0A9W9LG12_9EURO</name>
<gene>
    <name evidence="18" type="ORF">N7482_009772</name>
</gene>
<comment type="cofactor">
    <cofactor evidence="15">
        <name>Ca(2+)</name>
        <dbReference type="ChEBI" id="CHEBI:29108"/>
    </cofactor>
    <text evidence="15">Binds 1 Ca(2+) ion per subunit.</text>
</comment>
<evidence type="ECO:0000256" key="13">
    <source>
        <dbReference type="ARBA" id="ARBA00023145"/>
    </source>
</evidence>
<feature type="chain" id="PRO_5040903608" description="tripeptidyl-peptidase II" evidence="16">
    <location>
        <begin position="34"/>
        <end position="611"/>
    </location>
</feature>
<evidence type="ECO:0000256" key="6">
    <source>
        <dbReference type="ARBA" id="ARBA00022670"/>
    </source>
</evidence>
<keyword evidence="13" id="KW-0865">Zymogen</keyword>
<dbReference type="InterPro" id="IPR023828">
    <property type="entry name" value="Peptidase_S8_Ser-AS"/>
</dbReference>
<dbReference type="FunFam" id="3.40.50.200:FF:000015">
    <property type="entry name" value="Tripeptidyl peptidase A"/>
    <property type="match status" value="1"/>
</dbReference>
<dbReference type="RefSeq" id="XP_056539602.1">
    <property type="nucleotide sequence ID" value="XM_056691896.1"/>
</dbReference>
<evidence type="ECO:0000256" key="12">
    <source>
        <dbReference type="ARBA" id="ARBA00023026"/>
    </source>
</evidence>
<dbReference type="PROSITE" id="PS00138">
    <property type="entry name" value="SUBTILASE_SER"/>
    <property type="match status" value="1"/>
</dbReference>
<evidence type="ECO:0000256" key="1">
    <source>
        <dbReference type="ARBA" id="ARBA00001910"/>
    </source>
</evidence>